<dbReference type="GeneTree" id="ENSGT00940000158754"/>
<dbReference type="STRING" id="9305.ENSSHAP00000016824"/>
<dbReference type="FunFam" id="2.30.30.140:FF:000018">
    <property type="entry name" value="Serine/threonine-protein kinase 31"/>
    <property type="match status" value="2"/>
</dbReference>
<evidence type="ECO:0000256" key="13">
    <source>
        <dbReference type="ARBA" id="ARBA00060949"/>
    </source>
</evidence>
<evidence type="ECO:0000256" key="3">
    <source>
        <dbReference type="ARBA" id="ARBA00022490"/>
    </source>
</evidence>
<dbReference type="GO" id="GO:0008270">
    <property type="term" value="F:zinc ion binding"/>
    <property type="evidence" value="ECO:0007669"/>
    <property type="project" value="UniProtKB-KW"/>
</dbReference>
<organism evidence="20 21">
    <name type="scientific">Sarcophilus harrisii</name>
    <name type="common">Tasmanian devil</name>
    <name type="synonym">Sarcophilus laniarius</name>
    <dbReference type="NCBI Taxonomy" id="9305"/>
    <lineage>
        <taxon>Eukaryota</taxon>
        <taxon>Metazoa</taxon>
        <taxon>Chordata</taxon>
        <taxon>Craniata</taxon>
        <taxon>Vertebrata</taxon>
        <taxon>Euteleostomi</taxon>
        <taxon>Mammalia</taxon>
        <taxon>Metatheria</taxon>
        <taxon>Dasyuromorphia</taxon>
        <taxon>Dasyuridae</taxon>
        <taxon>Sarcophilus</taxon>
    </lineage>
</organism>
<evidence type="ECO:0000256" key="1">
    <source>
        <dbReference type="ARBA" id="ARBA00004496"/>
    </source>
</evidence>
<feature type="domain" description="Tudor" evidence="18">
    <location>
        <begin position="550"/>
        <end position="609"/>
    </location>
</feature>
<dbReference type="GeneID" id="100926252"/>
<evidence type="ECO:0000256" key="17">
    <source>
        <dbReference type="SAM" id="MobiDB-lite"/>
    </source>
</evidence>
<evidence type="ECO:0000256" key="8">
    <source>
        <dbReference type="ARBA" id="ARBA00022833"/>
    </source>
</evidence>
<proteinExistence type="inferred from homology"/>
<feature type="compositionally biased region" description="Basic and acidic residues" evidence="17">
    <location>
        <begin position="466"/>
        <end position="484"/>
    </location>
</feature>
<evidence type="ECO:0000259" key="18">
    <source>
        <dbReference type="PROSITE" id="PS50304"/>
    </source>
</evidence>
<evidence type="ECO:0000256" key="4">
    <source>
        <dbReference type="ARBA" id="ARBA00022723"/>
    </source>
</evidence>
<dbReference type="GO" id="GO:0007283">
    <property type="term" value="P:spermatogenesis"/>
    <property type="evidence" value="ECO:0007669"/>
    <property type="project" value="UniProtKB-KW"/>
</dbReference>
<evidence type="ECO:0000256" key="11">
    <source>
        <dbReference type="ARBA" id="ARBA00023254"/>
    </source>
</evidence>
<dbReference type="Pfam" id="PF01753">
    <property type="entry name" value="zf-MYND"/>
    <property type="match status" value="1"/>
</dbReference>
<dbReference type="PROSITE" id="PS50865">
    <property type="entry name" value="ZF_MYND_2"/>
    <property type="match status" value="1"/>
</dbReference>
<keyword evidence="8" id="KW-0862">Zinc</keyword>
<dbReference type="Proteomes" id="UP000007648">
    <property type="component" value="Unassembled WGS sequence"/>
</dbReference>
<evidence type="ECO:0000256" key="14">
    <source>
        <dbReference type="ARBA" id="ARBA00063966"/>
    </source>
</evidence>
<feature type="domain" description="MYND-type" evidence="19">
    <location>
        <begin position="176"/>
        <end position="212"/>
    </location>
</feature>
<dbReference type="PROSITE" id="PS01360">
    <property type="entry name" value="ZF_MYND_1"/>
    <property type="match status" value="1"/>
</dbReference>
<dbReference type="CDD" id="cd20409">
    <property type="entry name" value="Tudor_TDRD1_rpt2"/>
    <property type="match status" value="1"/>
</dbReference>
<protein>
    <recommendedName>
        <fullName evidence="15">Tudor domain-containing protein 1</fullName>
    </recommendedName>
</protein>
<dbReference type="Pfam" id="PF00567">
    <property type="entry name" value="TUDOR"/>
    <property type="match status" value="4"/>
</dbReference>
<name>G3WN19_SARHA</name>
<evidence type="ECO:0000256" key="6">
    <source>
        <dbReference type="ARBA" id="ARBA00022771"/>
    </source>
</evidence>
<reference evidence="20" key="3">
    <citation type="submission" date="2025-09" db="UniProtKB">
        <authorList>
            <consortium name="Ensembl"/>
        </authorList>
    </citation>
    <scope>IDENTIFICATION</scope>
</reference>
<dbReference type="InterPro" id="IPR002999">
    <property type="entry name" value="Tudor"/>
</dbReference>
<dbReference type="PROSITE" id="PS50304">
    <property type="entry name" value="TUDOR"/>
    <property type="match status" value="4"/>
</dbReference>
<evidence type="ECO:0000313" key="20">
    <source>
        <dbReference type="Ensembl" id="ENSSHAP00000016824.2"/>
    </source>
</evidence>
<keyword evidence="2" id="KW-0217">Developmental protein</keyword>
<keyword evidence="4" id="KW-0479">Metal-binding</keyword>
<dbReference type="Ensembl" id="ENSSHAT00000016966.2">
    <property type="protein sequence ID" value="ENSSHAP00000016824.2"/>
    <property type="gene ID" value="ENSSHAG00000014311.2"/>
</dbReference>
<comment type="function">
    <text evidence="12">Plays a central role during spermatogenesis by participating in the repression transposable elements and preventing their mobilization, which is essential for the germline integrity. Acts via the piRNA metabolic process, which mediates the repression of transposable elements during meiosis by forming complexes composed of piRNAs and Piwi proteins and governs the methylation and subsequent repression of transposons. Required for the localization of Piwi proteins to the meiotic nuage. Involved in the piRNA metabolic process by ensuring the entry of correct transcripts into the normal piRNA pool and limiting the entry of cellular transcripts into the piRNA pathway. May act by allowing the recruitment of piRNA biogenesis or loading factors that ensure the correct entry of transcripts and piRNAs into Piwi proteins.</text>
</comment>
<gene>
    <name evidence="20" type="primary">TDRD1</name>
</gene>
<feature type="region of interest" description="Disordered" evidence="17">
    <location>
        <begin position="458"/>
        <end position="484"/>
    </location>
</feature>
<dbReference type="FunCoup" id="G3WN19">
    <property type="interactions" value="43"/>
</dbReference>
<feature type="domain" description="Tudor" evidence="18">
    <location>
        <begin position="772"/>
        <end position="831"/>
    </location>
</feature>
<dbReference type="GO" id="GO:0045202">
    <property type="term" value="C:synapse"/>
    <property type="evidence" value="ECO:0007669"/>
    <property type="project" value="Ensembl"/>
</dbReference>
<dbReference type="AlphaFoldDB" id="G3WN19"/>
<dbReference type="SUPFAM" id="SSF144232">
    <property type="entry name" value="HIT/MYND zinc finger-like"/>
    <property type="match status" value="1"/>
</dbReference>
<feature type="domain" description="Tudor" evidence="18">
    <location>
        <begin position="320"/>
        <end position="380"/>
    </location>
</feature>
<dbReference type="GO" id="GO:0007281">
    <property type="term" value="P:germ cell development"/>
    <property type="evidence" value="ECO:0007669"/>
    <property type="project" value="Ensembl"/>
</dbReference>
<evidence type="ECO:0000256" key="16">
    <source>
        <dbReference type="PROSITE-ProRule" id="PRU00134"/>
    </source>
</evidence>
<dbReference type="InterPro" id="IPR047377">
    <property type="entry name" value="Tudor_TDRD1_rpt2"/>
</dbReference>
<reference evidence="20 21" key="1">
    <citation type="journal article" date="2011" name="Proc. Natl. Acad. Sci. U.S.A.">
        <title>Genetic diversity and population structure of the endangered marsupial Sarcophilus harrisii (Tasmanian devil).</title>
        <authorList>
            <person name="Miller W."/>
            <person name="Hayes V.M."/>
            <person name="Ratan A."/>
            <person name="Petersen D.C."/>
            <person name="Wittekindt N.E."/>
            <person name="Miller J."/>
            <person name="Walenz B."/>
            <person name="Knight J."/>
            <person name="Qi J."/>
            <person name="Zhao F."/>
            <person name="Wang Q."/>
            <person name="Bedoya-Reina O.C."/>
            <person name="Katiyar N."/>
            <person name="Tomsho L.P."/>
            <person name="Kasson L.M."/>
            <person name="Hardie R.A."/>
            <person name="Woodbridge P."/>
            <person name="Tindall E.A."/>
            <person name="Bertelsen M.F."/>
            <person name="Dixon D."/>
            <person name="Pyecroft S."/>
            <person name="Helgen K.M."/>
            <person name="Lesk A.M."/>
            <person name="Pringle T.H."/>
            <person name="Patterson N."/>
            <person name="Zhang Y."/>
            <person name="Kreiss A."/>
            <person name="Woods G.M."/>
            <person name="Jones M.E."/>
            <person name="Schuster S.C."/>
        </authorList>
    </citation>
    <scope>NUCLEOTIDE SEQUENCE [LARGE SCALE GENOMIC DNA]</scope>
</reference>
<evidence type="ECO:0000313" key="21">
    <source>
        <dbReference type="Proteomes" id="UP000007648"/>
    </source>
</evidence>
<dbReference type="GO" id="GO:0033391">
    <property type="term" value="C:chromatoid body"/>
    <property type="evidence" value="ECO:0007669"/>
    <property type="project" value="Ensembl"/>
</dbReference>
<feature type="domain" description="Tudor" evidence="18">
    <location>
        <begin position="995"/>
        <end position="1053"/>
    </location>
</feature>
<evidence type="ECO:0000256" key="2">
    <source>
        <dbReference type="ARBA" id="ARBA00022473"/>
    </source>
</evidence>
<dbReference type="FunFam" id="6.10.140.2220:FF:000011">
    <property type="entry name" value="Tudor domain containing 1"/>
    <property type="match status" value="1"/>
</dbReference>
<keyword evidence="6 16" id="KW-0863">Zinc-finger</keyword>
<dbReference type="GO" id="GO:0141196">
    <property type="term" value="P:transposable element silencing by piRNA-mediated DNA methylation"/>
    <property type="evidence" value="ECO:0007669"/>
    <property type="project" value="Ensembl"/>
</dbReference>
<evidence type="ECO:0000256" key="15">
    <source>
        <dbReference type="ARBA" id="ARBA00067143"/>
    </source>
</evidence>
<evidence type="ECO:0000256" key="7">
    <source>
        <dbReference type="ARBA" id="ARBA00022782"/>
    </source>
</evidence>
<dbReference type="SMART" id="SM00333">
    <property type="entry name" value="TUDOR"/>
    <property type="match status" value="4"/>
</dbReference>
<comment type="subcellular location">
    <subcellularLocation>
        <location evidence="1">Cytoplasm</location>
    </subcellularLocation>
</comment>
<evidence type="ECO:0000259" key="19">
    <source>
        <dbReference type="PROSITE" id="PS50865"/>
    </source>
</evidence>
<dbReference type="GO" id="GO:1990904">
    <property type="term" value="C:ribonucleoprotein complex"/>
    <property type="evidence" value="ECO:0007669"/>
    <property type="project" value="Ensembl"/>
</dbReference>
<dbReference type="SUPFAM" id="SSF63748">
    <property type="entry name" value="Tudor/PWWP/MBT"/>
    <property type="match status" value="4"/>
</dbReference>
<dbReference type="FunFam" id="2.30.30.140:FF:000081">
    <property type="entry name" value="Tudor domain-containing protein 1"/>
    <property type="match status" value="1"/>
</dbReference>
<dbReference type="GO" id="GO:0071546">
    <property type="term" value="C:pi-body"/>
    <property type="evidence" value="ECO:0007669"/>
    <property type="project" value="Ensembl"/>
</dbReference>
<dbReference type="FunFam" id="2.30.30.140:FF:000048">
    <property type="entry name" value="Tudor domain containing 1"/>
    <property type="match status" value="1"/>
</dbReference>
<evidence type="ECO:0000256" key="5">
    <source>
        <dbReference type="ARBA" id="ARBA00022737"/>
    </source>
</evidence>
<dbReference type="InterPro" id="IPR035437">
    <property type="entry name" value="SNase_OB-fold_sf"/>
</dbReference>
<reference evidence="20" key="2">
    <citation type="submission" date="2025-08" db="UniProtKB">
        <authorList>
            <consortium name="Ensembl"/>
        </authorList>
    </citation>
    <scope>IDENTIFICATION</scope>
</reference>
<comment type="subunit">
    <text evidence="14">Found in a mRNP complex, at least composed of TDRD1, TDRD6, TDRD7 and DDX4. Interacts with MAEL. Interacts with PIWIL1, PIWIL2 and PIWIL4 (when methylated on arginine residues). Interacts with TDRD12.</text>
</comment>
<dbReference type="GO" id="GO:0034587">
    <property type="term" value="P:piRNA processing"/>
    <property type="evidence" value="ECO:0007669"/>
    <property type="project" value="Ensembl"/>
</dbReference>
<dbReference type="InterPro" id="IPR002893">
    <property type="entry name" value="Znf_MYND"/>
</dbReference>
<keyword evidence="7" id="KW-0221">Differentiation</keyword>
<comment type="similarity">
    <text evidence="13">Belongs to the TDRD1 family.</text>
</comment>
<dbReference type="PANTHER" id="PTHR22948:SF4">
    <property type="entry name" value="TUDOR DOMAIN-CONTAINING PROTEIN 1"/>
    <property type="match status" value="1"/>
</dbReference>
<dbReference type="GO" id="GO:0051321">
    <property type="term" value="P:meiotic cell cycle"/>
    <property type="evidence" value="ECO:0007669"/>
    <property type="project" value="UniProtKB-KW"/>
</dbReference>
<dbReference type="Gene3D" id="2.40.50.90">
    <property type="match status" value="4"/>
</dbReference>
<dbReference type="InterPro" id="IPR047378">
    <property type="entry name" value="Tudor_TDRD1_rpt3"/>
</dbReference>
<accession>G3WN19</accession>
<evidence type="ECO:0000256" key="9">
    <source>
        <dbReference type="ARBA" id="ARBA00022871"/>
    </source>
</evidence>
<sequence>MEPGICDFQLQFDKMSRNNSDISACKVTEQLNIERNEIKPPHEPLRSPRSYPNFKLKSPEHGSKTVGIAKKNFLFCEQTKRYFASCENSSPPSNSNCINKEAVGSKIDKKTSTGNSVATLNIGNNLPTKELNTKLSTHLSPAKPKMLQNLSENPLSLNYDSKLFNSLIPSPRSTTCHRCGLYGSLRCSQCKQTYYCCVACQRRDWSAHSIVCKPIKQNFPKPDDTKLSCETKKMEVNKEDDYQLGITTEIIGSTKKIMFSDLQNLQLRKTMEIKGTVTEFKHPGEFYIQICSSEVLEYIRKLSTSLKESYMNMMPQEEYIPIKGEICVAKYSVDQTWNRVIVQDVDVQQKKAQVLYIDYGNGEVIPISRIQQLNKNIELFPPCAIKCFVANVIPAEGSWNNDCTNAIKPLLVEQYCSLKILDILQEEIISFAVDVLLPGSGKHLDHVLLEMGYGLRPKGQNSKMQSSDKSDFEDSGEKTSKDKTTTECKSNLIPKVLSLNVGDEFCGVVAHIQTPEDFFCQQLQSGRQLAELQLSLSEYCNKMSTQSDFYPAIGDICCAQFSEDNQWYRASVLAYASEESALVGYVDYGNFEILKLNRLCPMAPRLLELPMQAIKCILAGVKPSSGIWSPEAICLMKKLIRNKMITVKVVDKKENSSVVELIDKSIKPSISVSKILIEAGFAVGEGKILTTDTSNELREINAPLTVEETVNTFEWTWVELAVNETVNVMVCMLYNPGEFYCHILKEDALSGLNEVNRSLAEYCQQKMPNEFKPEIGEPCCAYFTGDGNWYRALVKEILPNATVKVHFVDYGNIEEVTVDKLRKMSSKFLKLPFQGIRCWLVDIKPRNKHWSKEATARFQMCVAGIKLKAKIVDLTDNGAGVELTDPSTAYPKIISDILIDEHLVLKDEPPCKDTQNSKPVDLPFDPDVLQATSSDQWKTIEFPVDEIVPACILEIISPSLFYALPIESRDQEKLNLMTVKLTDHCNSQKNRALFKPRIGDVCCARFTSDNYWYRAIILKVSESEVKVLYADYGNIETLPFSRIQPITTIYLELPFQIIRCSFEGIMELEGGWSPLVLEQLKKLMLNQNVMISVKGIIKNVHAVSVEKRSENGTINIADKLVMEGLAKHIATKNQSVLNKGQTNCCCTELRKQVEKHEQILLFLLNNPTNQDKFTEMKKLLKIK</sequence>
<keyword evidence="5" id="KW-0677">Repeat</keyword>
<keyword evidence="21" id="KW-1185">Reference proteome</keyword>
<dbReference type="InterPro" id="IPR050621">
    <property type="entry name" value="Tudor_domain_containing"/>
</dbReference>
<dbReference type="InParanoid" id="G3WN19"/>
<keyword evidence="3" id="KW-0963">Cytoplasm</keyword>
<dbReference type="CTD" id="56165"/>
<dbReference type="RefSeq" id="XP_031811740.1">
    <property type="nucleotide sequence ID" value="XM_031955880.1"/>
</dbReference>
<evidence type="ECO:0000256" key="12">
    <source>
        <dbReference type="ARBA" id="ARBA00060128"/>
    </source>
</evidence>
<dbReference type="PANTHER" id="PTHR22948">
    <property type="entry name" value="TUDOR DOMAIN CONTAINING PROTEIN"/>
    <property type="match status" value="1"/>
</dbReference>
<keyword evidence="10" id="KW-0943">RNA-mediated gene silencing</keyword>
<keyword evidence="11" id="KW-0469">Meiosis</keyword>
<dbReference type="Gene3D" id="2.30.30.140">
    <property type="match status" value="4"/>
</dbReference>
<evidence type="ECO:0000256" key="10">
    <source>
        <dbReference type="ARBA" id="ARBA00023158"/>
    </source>
</evidence>
<dbReference type="CDD" id="cd20410">
    <property type="entry name" value="Tudor_TDRD1_rpt3"/>
    <property type="match status" value="1"/>
</dbReference>
<dbReference type="Gene3D" id="6.10.140.2220">
    <property type="match status" value="1"/>
</dbReference>
<dbReference type="CDD" id="cd20408">
    <property type="entry name" value="Tudor_TDRD1_rpt1"/>
    <property type="match status" value="1"/>
</dbReference>
<keyword evidence="9" id="KW-0744">Spermatogenesis</keyword>
<dbReference type="eggNOG" id="KOG2039">
    <property type="taxonomic scope" value="Eukaryota"/>
</dbReference>
<dbReference type="InterPro" id="IPR047376">
    <property type="entry name" value="Tudor_TDRD1_rpt1"/>
</dbReference>